<evidence type="ECO:0000256" key="7">
    <source>
        <dbReference type="ARBA" id="ARBA00023157"/>
    </source>
</evidence>
<dbReference type="AlphaFoldDB" id="A0A0G0BS44"/>
<feature type="binding site" evidence="9">
    <location>
        <position position="121"/>
    </location>
    <ligand>
        <name>ATP</name>
        <dbReference type="ChEBI" id="CHEBI:30616"/>
    </ligand>
</feature>
<feature type="region of interest" description="Interaction with tRNA" evidence="9">
    <location>
        <begin position="349"/>
        <end position="350"/>
    </location>
</feature>
<dbReference type="InterPro" id="IPR046885">
    <property type="entry name" value="MnmA-like_C"/>
</dbReference>
<dbReference type="InterPro" id="IPR046884">
    <property type="entry name" value="MnmA-like_central"/>
</dbReference>
<dbReference type="Pfam" id="PF03054">
    <property type="entry name" value="tRNA_Me_trans"/>
    <property type="match status" value="1"/>
</dbReference>
<feature type="site" description="Interaction with tRNA" evidence="9">
    <location>
        <position position="122"/>
    </location>
</feature>
<dbReference type="HAMAP" id="MF_00144">
    <property type="entry name" value="tRNA_thiouridyl_MnmA"/>
    <property type="match status" value="1"/>
</dbReference>
<evidence type="ECO:0000256" key="9">
    <source>
        <dbReference type="HAMAP-Rule" id="MF_00144"/>
    </source>
</evidence>
<evidence type="ECO:0000256" key="5">
    <source>
        <dbReference type="ARBA" id="ARBA00022840"/>
    </source>
</evidence>
<dbReference type="InterPro" id="IPR004506">
    <property type="entry name" value="MnmA-like"/>
</dbReference>
<evidence type="ECO:0000256" key="8">
    <source>
        <dbReference type="ARBA" id="ARBA00051542"/>
    </source>
</evidence>
<feature type="region of interest" description="Interaction with tRNA" evidence="9">
    <location>
        <begin position="167"/>
        <end position="169"/>
    </location>
</feature>
<keyword evidence="5 9" id="KW-0067">ATP-binding</keyword>
<feature type="binding site" evidence="9">
    <location>
        <begin position="8"/>
        <end position="15"/>
    </location>
    <ligand>
        <name>ATP</name>
        <dbReference type="ChEBI" id="CHEBI:30616"/>
    </ligand>
</feature>
<evidence type="ECO:0000256" key="6">
    <source>
        <dbReference type="ARBA" id="ARBA00022884"/>
    </source>
</evidence>
<comment type="subcellular location">
    <subcellularLocation>
        <location evidence="9">Cytoplasm</location>
    </subcellularLocation>
</comment>
<comment type="similarity">
    <text evidence="9">Belongs to the MnmA/TRMU family.</text>
</comment>
<dbReference type="EC" id="2.8.1.13" evidence="9"/>
<dbReference type="Gene3D" id="3.40.50.620">
    <property type="entry name" value="HUPs"/>
    <property type="match status" value="1"/>
</dbReference>
<dbReference type="GO" id="GO:0005524">
    <property type="term" value="F:ATP binding"/>
    <property type="evidence" value="ECO:0007669"/>
    <property type="project" value="UniProtKB-KW"/>
</dbReference>
<dbReference type="Pfam" id="PF20258">
    <property type="entry name" value="tRNA_Me_trans_C"/>
    <property type="match status" value="1"/>
</dbReference>
<dbReference type="PATRIC" id="fig|1618740.3.peg.393"/>
<reference evidence="12 13" key="1">
    <citation type="journal article" date="2015" name="Nature">
        <title>rRNA introns, odd ribosomes, and small enigmatic genomes across a large radiation of phyla.</title>
        <authorList>
            <person name="Brown C.T."/>
            <person name="Hug L.A."/>
            <person name="Thomas B.C."/>
            <person name="Sharon I."/>
            <person name="Castelle C.J."/>
            <person name="Singh A."/>
            <person name="Wilkins M.J."/>
            <person name="Williams K.H."/>
            <person name="Banfield J.F."/>
        </authorList>
    </citation>
    <scope>NUCLEOTIDE SEQUENCE [LARGE SCALE GENOMIC DNA]</scope>
</reference>
<name>A0A0G0BS44_9BACT</name>
<keyword evidence="6 9" id="KW-0694">RNA-binding</keyword>
<dbReference type="EMBL" id="LBQE01000012">
    <property type="protein sequence ID" value="KKP72208.1"/>
    <property type="molecule type" value="Genomic_DNA"/>
</dbReference>
<protein>
    <recommendedName>
        <fullName evidence="9">tRNA-specific 2-thiouridylase MnmA</fullName>
        <ecNumber evidence="9">2.8.1.13</ecNumber>
    </recommendedName>
</protein>
<evidence type="ECO:0000256" key="3">
    <source>
        <dbReference type="ARBA" id="ARBA00022694"/>
    </source>
</evidence>
<feature type="region of interest" description="Interaction with target base in tRNA" evidence="9">
    <location>
        <begin position="92"/>
        <end position="94"/>
    </location>
</feature>
<comment type="caution">
    <text evidence="9">Lacks conserved residue(s) required for the propagation of feature annotation.</text>
</comment>
<organism evidence="12 13">
    <name type="scientific">Candidatus Nomurabacteria bacterium GW2011_GWB1_35_20</name>
    <dbReference type="NCBI Taxonomy" id="1618740"/>
    <lineage>
        <taxon>Bacteria</taxon>
        <taxon>Candidatus Nomuraibacteriota</taxon>
    </lineage>
</organism>
<evidence type="ECO:0000259" key="10">
    <source>
        <dbReference type="Pfam" id="PF20258"/>
    </source>
</evidence>
<dbReference type="Gene3D" id="2.30.30.280">
    <property type="entry name" value="Adenine nucleotide alpha hydrolases-like domains"/>
    <property type="match status" value="1"/>
</dbReference>
<keyword evidence="9" id="KW-0963">Cytoplasm</keyword>
<dbReference type="InterPro" id="IPR014729">
    <property type="entry name" value="Rossmann-like_a/b/a_fold"/>
</dbReference>
<evidence type="ECO:0000313" key="12">
    <source>
        <dbReference type="EMBL" id="KKP72208.1"/>
    </source>
</evidence>
<proteinExistence type="inferred from homology"/>
<dbReference type="PANTHER" id="PTHR11933:SF5">
    <property type="entry name" value="MITOCHONDRIAL TRNA-SPECIFIC 2-THIOURIDYLASE 1"/>
    <property type="match status" value="1"/>
</dbReference>
<comment type="catalytic activity">
    <reaction evidence="8 9">
        <text>S-sulfanyl-L-cysteinyl-[protein] + uridine(34) in tRNA + AH2 + ATP = 2-thiouridine(34) in tRNA + L-cysteinyl-[protein] + A + AMP + diphosphate + H(+)</text>
        <dbReference type="Rhea" id="RHEA:47032"/>
        <dbReference type="Rhea" id="RHEA-COMP:10131"/>
        <dbReference type="Rhea" id="RHEA-COMP:11726"/>
        <dbReference type="Rhea" id="RHEA-COMP:11727"/>
        <dbReference type="Rhea" id="RHEA-COMP:11728"/>
        <dbReference type="ChEBI" id="CHEBI:13193"/>
        <dbReference type="ChEBI" id="CHEBI:15378"/>
        <dbReference type="ChEBI" id="CHEBI:17499"/>
        <dbReference type="ChEBI" id="CHEBI:29950"/>
        <dbReference type="ChEBI" id="CHEBI:30616"/>
        <dbReference type="ChEBI" id="CHEBI:33019"/>
        <dbReference type="ChEBI" id="CHEBI:61963"/>
        <dbReference type="ChEBI" id="CHEBI:65315"/>
        <dbReference type="ChEBI" id="CHEBI:87170"/>
        <dbReference type="ChEBI" id="CHEBI:456215"/>
        <dbReference type="EC" id="2.8.1.13"/>
    </reaction>
</comment>
<feature type="domain" description="tRNA-specific 2-thiouridylase MnmA-like C-terminal" evidence="10">
    <location>
        <begin position="325"/>
        <end position="397"/>
    </location>
</feature>
<comment type="function">
    <text evidence="9">Catalyzes the 2-thiolation of uridine at the wobble position (U34) of tRNA, leading to the formation of s(2)U34.</text>
</comment>
<gene>
    <name evidence="9" type="primary">mnmA</name>
    <name evidence="12" type="ORF">UR70_C0012G0019</name>
</gene>
<keyword evidence="2 9" id="KW-0808">Transferase</keyword>
<feature type="site" description="Interaction with tRNA" evidence="9">
    <location>
        <position position="381"/>
    </location>
</feature>
<feature type="active site" description="Nucleophile" evidence="9">
    <location>
        <position position="97"/>
    </location>
</feature>
<feature type="binding site" evidence="9">
    <location>
        <position position="34"/>
    </location>
    <ligand>
        <name>ATP</name>
        <dbReference type="ChEBI" id="CHEBI:30616"/>
    </ligand>
</feature>
<dbReference type="InterPro" id="IPR023382">
    <property type="entry name" value="MnmA-like_central_sf"/>
</dbReference>
<evidence type="ECO:0000313" key="13">
    <source>
        <dbReference type="Proteomes" id="UP000034923"/>
    </source>
</evidence>
<keyword evidence="3 9" id="KW-0819">tRNA processing</keyword>
<dbReference type="GO" id="GO:0002143">
    <property type="term" value="P:tRNA wobble position uridine thiolation"/>
    <property type="evidence" value="ECO:0007669"/>
    <property type="project" value="TreeGrafter"/>
</dbReference>
<dbReference type="Proteomes" id="UP000034923">
    <property type="component" value="Unassembled WGS sequence"/>
</dbReference>
<dbReference type="GO" id="GO:0000049">
    <property type="term" value="F:tRNA binding"/>
    <property type="evidence" value="ECO:0007669"/>
    <property type="project" value="UniProtKB-KW"/>
</dbReference>
<keyword evidence="7" id="KW-1015">Disulfide bond</keyword>
<keyword evidence="1 9" id="KW-0820">tRNA-binding</keyword>
<dbReference type="FunFam" id="3.40.50.620:FF:000115">
    <property type="entry name" value="tRNA-specific 2-thiouridylase MnmA"/>
    <property type="match status" value="1"/>
</dbReference>
<feature type="domain" description="tRNA-specific 2-thiouridylase MnmA-like central" evidence="11">
    <location>
        <begin position="225"/>
        <end position="292"/>
    </location>
</feature>
<dbReference type="NCBIfam" id="NF001138">
    <property type="entry name" value="PRK00143.1"/>
    <property type="match status" value="1"/>
</dbReference>
<dbReference type="GO" id="GO:0005737">
    <property type="term" value="C:cytoplasm"/>
    <property type="evidence" value="ECO:0007669"/>
    <property type="project" value="UniProtKB-SubCell"/>
</dbReference>
<keyword evidence="4 9" id="KW-0547">Nucleotide-binding</keyword>
<feature type="active site" description="Cysteine persulfide intermediate" evidence="9">
    <location>
        <position position="217"/>
    </location>
</feature>
<dbReference type="Pfam" id="PF20259">
    <property type="entry name" value="tRNA_Me_trans_M"/>
    <property type="match status" value="1"/>
</dbReference>
<dbReference type="PANTHER" id="PTHR11933">
    <property type="entry name" value="TRNA 5-METHYLAMINOMETHYL-2-THIOURIDYLATE -METHYLTRANSFERASE"/>
    <property type="match status" value="1"/>
</dbReference>
<evidence type="ECO:0000259" key="11">
    <source>
        <dbReference type="Pfam" id="PF20259"/>
    </source>
</evidence>
<dbReference type="Gene3D" id="2.40.30.10">
    <property type="entry name" value="Translation factors"/>
    <property type="match status" value="1"/>
</dbReference>
<dbReference type="GO" id="GO:0103016">
    <property type="term" value="F:tRNA-uridine 2-sulfurtransferase activity"/>
    <property type="evidence" value="ECO:0007669"/>
    <property type="project" value="UniProtKB-EC"/>
</dbReference>
<sequence>MKKTVFVGLSGGVDSAVSAALLKKQGYEVVGVFMRTWHPDFLTCNEEEERHDAMRVAARLDIPFLTFDFADIYKKEVADYMIAEYKTGKTPNPDVMCNKKVKFGAFFKKAISMGADFVATGHYAVKQDCPVFFLDSRVAPIKSEGLNQISSKNSGQSCLIKGVDPSKDQSYFLWTLKQEQLKKILFPIGHLKKTEVRKLAKKFNLPVAQKKDSQGICFLGAVDLKEFLKHYIKEKRGKVLNEKGEKIGYHNGVFFYTLGERHGFTITKKNPNDGAYYIIGKDVKKNILYVSQNPKQLLFHGSQNFQRSELKSSKRSDLKNLENFCLKINNTNWISEIPKSEKNYTAQIRYHSEFLACKIKIINKTEAKIIFKKPVSVASGQSCVIYHENVCLGGGVVI</sequence>
<evidence type="ECO:0000256" key="2">
    <source>
        <dbReference type="ARBA" id="ARBA00022679"/>
    </source>
</evidence>
<dbReference type="CDD" id="cd01998">
    <property type="entry name" value="MnmA_TRMU-like"/>
    <property type="match status" value="1"/>
</dbReference>
<evidence type="ECO:0000256" key="1">
    <source>
        <dbReference type="ARBA" id="ARBA00022555"/>
    </source>
</evidence>
<dbReference type="SUPFAM" id="SSF52402">
    <property type="entry name" value="Adenine nucleotide alpha hydrolases-like"/>
    <property type="match status" value="1"/>
</dbReference>
<evidence type="ECO:0000256" key="4">
    <source>
        <dbReference type="ARBA" id="ARBA00022741"/>
    </source>
</evidence>
<comment type="caution">
    <text evidence="12">The sequence shown here is derived from an EMBL/GenBank/DDBJ whole genome shotgun (WGS) entry which is preliminary data.</text>
</comment>
<accession>A0A0G0BS44</accession>